<dbReference type="STRING" id="1802207.A3D44_02780"/>
<feature type="transmembrane region" description="Helical" evidence="1">
    <location>
        <begin position="12"/>
        <end position="33"/>
    </location>
</feature>
<dbReference type="Gene3D" id="3.40.1190.10">
    <property type="entry name" value="Mur-like, catalytic domain"/>
    <property type="match status" value="1"/>
</dbReference>
<dbReference type="Proteomes" id="UP000178820">
    <property type="component" value="Unassembled WGS sequence"/>
</dbReference>
<dbReference type="AlphaFoldDB" id="A0A1G2I5M5"/>
<dbReference type="EMBL" id="MHOT01000012">
    <property type="protein sequence ID" value="OGZ69358.1"/>
    <property type="molecule type" value="Genomic_DNA"/>
</dbReference>
<dbReference type="Pfam" id="PF02875">
    <property type="entry name" value="Mur_ligase_C"/>
    <property type="match status" value="1"/>
</dbReference>
<dbReference type="Gene3D" id="3.90.190.20">
    <property type="entry name" value="Mur ligase, C-terminal domain"/>
    <property type="match status" value="1"/>
</dbReference>
<gene>
    <name evidence="4" type="ORF">A3D44_02780</name>
</gene>
<dbReference type="InterPro" id="IPR013221">
    <property type="entry name" value="Mur_ligase_cen"/>
</dbReference>
<keyword evidence="1" id="KW-0472">Membrane</keyword>
<name>A0A1G2I5M5_9BACT</name>
<dbReference type="GO" id="GO:0016881">
    <property type="term" value="F:acid-amino acid ligase activity"/>
    <property type="evidence" value="ECO:0007669"/>
    <property type="project" value="InterPro"/>
</dbReference>
<accession>A0A1G2I5M5</accession>
<keyword evidence="1" id="KW-1133">Transmembrane helix</keyword>
<dbReference type="PANTHER" id="PTHR23135">
    <property type="entry name" value="MUR LIGASE FAMILY MEMBER"/>
    <property type="match status" value="1"/>
</dbReference>
<sequence>MNVKRIIKKITPHFLLDFYYWLWAFLGALMYGLPSRKLTIIGVTGTSGKSTTVDFISKIFEENGDKVASISSVRFRIAGEAASAKGYGGPKEWKNQLKMTMPGRFIIQKFLRQAVREKCKYAILEVTSEGIKQFRHKFISIDTAVFTNLSPEHIEAHGGFENYRNEKLKLFKVAKSVHVINVDDQNAQYFLKIPAKKRITFGLEQGEVNLKNTHFNLQVLGSFNHYNALAAISVAVNYGVSLEMCKKALEKVTGIPGRMEVVSQNPLVVVDYAHTPDQLEKVYRTFSNWSENPKPQTLNPKQIQNTNNQNSKLICVLGSCGGGRDKWKRPVLGRLAAKYCKEIIITNEDPYDENPLSIINEIESGFSQTLNSKYQILKYEKILDRREAIKKALQLAKPEDSVIITGKGSEVWMCVAEGKKIPWSDVNIVKEELLKINK</sequence>
<dbReference type="PANTHER" id="PTHR23135:SF4">
    <property type="entry name" value="UDP-N-ACETYLMURAMOYL-L-ALANYL-D-GLUTAMATE--2,6-DIAMINOPIMELATE LIGASE MURE HOMOLOG, CHLOROPLASTIC"/>
    <property type="match status" value="1"/>
</dbReference>
<feature type="domain" description="Mur ligase C-terminal" evidence="2">
    <location>
        <begin position="309"/>
        <end position="408"/>
    </location>
</feature>
<keyword evidence="1" id="KW-0812">Transmembrane</keyword>
<dbReference type="GO" id="GO:0005524">
    <property type="term" value="F:ATP binding"/>
    <property type="evidence" value="ECO:0007669"/>
    <property type="project" value="InterPro"/>
</dbReference>
<evidence type="ECO:0000259" key="2">
    <source>
        <dbReference type="Pfam" id="PF02875"/>
    </source>
</evidence>
<feature type="domain" description="Mur ligase central" evidence="3">
    <location>
        <begin position="43"/>
        <end position="235"/>
    </location>
</feature>
<evidence type="ECO:0000313" key="4">
    <source>
        <dbReference type="EMBL" id="OGZ69358.1"/>
    </source>
</evidence>
<dbReference type="SUPFAM" id="SSF53244">
    <property type="entry name" value="MurD-like peptide ligases, peptide-binding domain"/>
    <property type="match status" value="1"/>
</dbReference>
<dbReference type="InterPro" id="IPR004101">
    <property type="entry name" value="Mur_ligase_C"/>
</dbReference>
<reference evidence="4 5" key="1">
    <citation type="journal article" date="2016" name="Nat. Commun.">
        <title>Thousands of microbial genomes shed light on interconnected biogeochemical processes in an aquifer system.</title>
        <authorList>
            <person name="Anantharaman K."/>
            <person name="Brown C.T."/>
            <person name="Hug L.A."/>
            <person name="Sharon I."/>
            <person name="Castelle C.J."/>
            <person name="Probst A.J."/>
            <person name="Thomas B.C."/>
            <person name="Singh A."/>
            <person name="Wilkins M.J."/>
            <person name="Karaoz U."/>
            <person name="Brodie E.L."/>
            <person name="Williams K.H."/>
            <person name="Hubbard S.S."/>
            <person name="Banfield J.F."/>
        </authorList>
    </citation>
    <scope>NUCLEOTIDE SEQUENCE [LARGE SCALE GENOMIC DNA]</scope>
</reference>
<dbReference type="InterPro" id="IPR036565">
    <property type="entry name" value="Mur-like_cat_sf"/>
</dbReference>
<organism evidence="4 5">
    <name type="scientific">Candidatus Staskawiczbacteria bacterium RIFCSPHIGHO2_02_FULL_42_22</name>
    <dbReference type="NCBI Taxonomy" id="1802207"/>
    <lineage>
        <taxon>Bacteria</taxon>
        <taxon>Candidatus Staskawicziibacteriota</taxon>
    </lineage>
</organism>
<evidence type="ECO:0008006" key="6">
    <source>
        <dbReference type="Google" id="ProtNLM"/>
    </source>
</evidence>
<dbReference type="Pfam" id="PF08245">
    <property type="entry name" value="Mur_ligase_M"/>
    <property type="match status" value="1"/>
</dbReference>
<dbReference type="InterPro" id="IPR036615">
    <property type="entry name" value="Mur_ligase_C_dom_sf"/>
</dbReference>
<proteinExistence type="predicted"/>
<protein>
    <recommendedName>
        <fullName evidence="6">UDP-N-acetylmuramoyl-L-alanyl-D-glutamate--2, 6-diaminopimelate ligase</fullName>
    </recommendedName>
</protein>
<evidence type="ECO:0000259" key="3">
    <source>
        <dbReference type="Pfam" id="PF08245"/>
    </source>
</evidence>
<evidence type="ECO:0000256" key="1">
    <source>
        <dbReference type="SAM" id="Phobius"/>
    </source>
</evidence>
<comment type="caution">
    <text evidence="4">The sequence shown here is derived from an EMBL/GenBank/DDBJ whole genome shotgun (WGS) entry which is preliminary data.</text>
</comment>
<dbReference type="SUPFAM" id="SSF53623">
    <property type="entry name" value="MurD-like peptide ligases, catalytic domain"/>
    <property type="match status" value="1"/>
</dbReference>
<evidence type="ECO:0000313" key="5">
    <source>
        <dbReference type="Proteomes" id="UP000178820"/>
    </source>
</evidence>